<dbReference type="Pfam" id="PF00069">
    <property type="entry name" value="Pkinase"/>
    <property type="match status" value="1"/>
</dbReference>
<evidence type="ECO:0000256" key="5">
    <source>
        <dbReference type="ARBA" id="ARBA00022741"/>
    </source>
</evidence>
<feature type="compositionally biased region" description="Low complexity" evidence="10">
    <location>
        <begin position="1609"/>
        <end position="1621"/>
    </location>
</feature>
<dbReference type="PANTHER" id="PTHR24356">
    <property type="entry name" value="SERINE/THREONINE-PROTEIN KINASE"/>
    <property type="match status" value="1"/>
</dbReference>
<evidence type="ECO:0000256" key="10">
    <source>
        <dbReference type="SAM" id="MobiDB-lite"/>
    </source>
</evidence>
<comment type="cofactor">
    <cofactor evidence="1">
        <name>Mg(2+)</name>
        <dbReference type="ChEBI" id="CHEBI:18420"/>
    </cofactor>
</comment>
<dbReference type="EC" id="2.7.11.1" evidence="2"/>
<dbReference type="GO" id="GO:0004674">
    <property type="term" value="F:protein serine/threonine kinase activity"/>
    <property type="evidence" value="ECO:0007669"/>
    <property type="project" value="UniProtKB-KW"/>
</dbReference>
<dbReference type="STRING" id="31234.E3M814"/>
<sequence length="1655" mass="178855">MSPTFRTHHNSDSESDTGASVAGAALFASSSSASGLVWKGSGSLMIPPRRSFHRPQGGGGGNDSSDSNSVTNVERLLKRNRRRTMAIHGESETNQTAASTGWSSASMTNLCRIRSSLGHSDPQLSSSSTNSFNTSTSSLHPATKSSTTALSSFSTSSANRSPANRPSLHSSTSPVTMQRCRSPMRVPQRSTSSSHNFGAAGGAAPSSSGSSVHSGAITLRTYSARNGSSLMAPVQDTRRWSLASLPSTSGYGTPGTGSNSGVSSQYSSSEQIGEMLEQTRVSGPTRQNSSRFDSNESYDDMASQQQVAAQNAFLNRPRSRSLTSPMKFLNEYNLEMVNRTSVYKERFPRAKLQMEERLNAFVAENGPLSGGISQQSARDNTDETEDILTKQSGSSGGLKAKDSVEEGVMRSRRSTVLEAESYADRSLLRLIGDGATRFLHHQIVEIALDCLGKSKDDLITCSYFCEMSQRLEETLNEAQMKTSPESLEYLSKLVKKLLMIVSRPARLLECLEFDPDEFYHLLEEAEGVVREQLGSGTARVPDLPQYIIGKLGLDRDPLLDSTEHVDTSEDAPAASTSVASISKGPGGTWQETNRAPCEDDFDTIRYVSVQLVSNGAYGAVYLVRHRETRQRFALKKMNKQTLMLRNQVDQVFAERDILTMADNPFVVSFYGSFETRQYLCMLMEYVEGGDCAALLKSAGTLPVELVRLYVAETILAIEYLHSYGIVHRDLKPDKYVFVMFYLSKLIIFSLLITAMGHIKLTDFGLSKIGLMNRTTLVAEGYDAVAETQQFQDKQLCGTPEYIAPEVILRRGYGKPVDWWALGIILYEFLVGIVPFFGETPEALFSKVISEDVEYPEEEEALPPEAEDLCRRLLEKNPAERLGTVNGAAQLMAHAFFILLDFTSLLRQKAEFVPQLDNEEDTSYFDTRTDRYNHEAESCGEEEIGGPSPASSMMFHSFSTASPRHSIVSIDPAHLPHVRSLLTKRVQSIANIFQLLSTANAAAKEIERSHSVSVSSRSEVRPERSYSTGQAPPDLFNIVDDNTSTALNLRRRFSAQRHNVSTTSSSGTGSGTCFATAASSTDSSIDASTLPIFQPPSRASIAERGSRSPLPKFSISCEGEAGSSATNEDNRDDEDSRNSTIVSNASSDGGADETVRFRRQSSGRAPAAQLQLVIPSISSSQAQQAAEPARETCYVMYPSGPPTSVGSQLSPGGASVSSASSSNDVGSPHPILPSQHEHSLTSQDGAITSASTPSKTITIRKGPFGFGFTLKSVRVYLGEHSEYYTIEHIVTAVVEGSPAFEASLQAEDMITHVNGHPVHNLTHPQLMHRLLSNGNELILRLVPLASTSIREGAARRTIGKMARKKPKRPQRRVVPLEKKARKPSALLRRLSGKRATNDIVPGSSSQKQAFMPRSASSQDGSILTHLPGTAKSDSQGSQEPSTSSQGIVRRSVNEIEANRPSSLRSTSTSHHHHHHPSSSSSVASAPAAIPSSSTSTTPRMNASSPSSSASNSGTSSPAATSSATVPGISVVKQKSQSIAVSPLARDTRMRSPSPSHLHHQRPSSSSYTTRPDGGAIPTASASQSNSGFGQDPTSSRNSPNLSARRRSYQPTTTTSMIVPPTTHHSRGFSAAAQSAQNLLNRLLPRQDNNDRGGTGS</sequence>
<dbReference type="OrthoDB" id="10070999at2759"/>
<feature type="compositionally biased region" description="Basic residues" evidence="10">
    <location>
        <begin position="1357"/>
        <end position="1370"/>
    </location>
</feature>
<feature type="region of interest" description="Disordered" evidence="10">
    <location>
        <begin position="1201"/>
        <end position="1253"/>
    </location>
</feature>
<feature type="domain" description="Protein kinase" evidence="12">
    <location>
        <begin position="606"/>
        <end position="896"/>
    </location>
</feature>
<dbReference type="SMART" id="SM00228">
    <property type="entry name" value="PDZ"/>
    <property type="match status" value="1"/>
</dbReference>
<feature type="region of interest" description="Disordered" evidence="10">
    <location>
        <begin position="245"/>
        <end position="318"/>
    </location>
</feature>
<accession>E3M814</accession>
<dbReference type="HOGENOM" id="CLU_000288_9_3_1"/>
<keyword evidence="4" id="KW-0808">Transferase</keyword>
<comment type="catalytic activity">
    <reaction evidence="9">
        <text>L-seryl-[protein] + ATP = O-phospho-L-seryl-[protein] + ADP + H(+)</text>
        <dbReference type="Rhea" id="RHEA:17989"/>
        <dbReference type="Rhea" id="RHEA-COMP:9863"/>
        <dbReference type="Rhea" id="RHEA-COMP:11604"/>
        <dbReference type="ChEBI" id="CHEBI:15378"/>
        <dbReference type="ChEBI" id="CHEBI:29999"/>
        <dbReference type="ChEBI" id="CHEBI:30616"/>
        <dbReference type="ChEBI" id="CHEBI:83421"/>
        <dbReference type="ChEBI" id="CHEBI:456216"/>
        <dbReference type="EC" id="2.7.11.1"/>
    </reaction>
</comment>
<feature type="compositionally biased region" description="Polar residues" evidence="10">
    <location>
        <begin position="302"/>
        <end position="313"/>
    </location>
</feature>
<keyword evidence="7" id="KW-0067">ATP-binding</keyword>
<feature type="region of interest" description="Disordered" evidence="10">
    <location>
        <begin position="1095"/>
        <end position="1164"/>
    </location>
</feature>
<dbReference type="PANTHER" id="PTHR24356:SF414">
    <property type="entry name" value="NON-SPECIFIC SERINE_THREONINE PROTEIN KINASE"/>
    <property type="match status" value="1"/>
</dbReference>
<feature type="compositionally biased region" description="Polar residues" evidence="10">
    <location>
        <begin position="167"/>
        <end position="176"/>
    </location>
</feature>
<evidence type="ECO:0000256" key="3">
    <source>
        <dbReference type="ARBA" id="ARBA00022527"/>
    </source>
</evidence>
<dbReference type="Gene3D" id="1.20.1480.20">
    <property type="entry name" value="MAST3 pre-PK domain-like"/>
    <property type="match status" value="1"/>
</dbReference>
<dbReference type="SUPFAM" id="SSF140482">
    <property type="entry name" value="MAST3 pre-PK domain-like"/>
    <property type="match status" value="1"/>
</dbReference>
<dbReference type="EMBL" id="DS268427">
    <property type="protein sequence ID" value="EFO93791.1"/>
    <property type="molecule type" value="Genomic_DNA"/>
</dbReference>
<dbReference type="Gene3D" id="3.30.200.20">
    <property type="entry name" value="Phosphorylase Kinase, domain 1"/>
    <property type="match status" value="1"/>
</dbReference>
<keyword evidence="15" id="KW-1185">Reference proteome</keyword>
<feature type="region of interest" description="Disordered" evidence="10">
    <location>
        <begin position="44"/>
        <end position="104"/>
    </location>
</feature>
<feature type="compositionally biased region" description="Polar residues" evidence="10">
    <location>
        <begin position="1401"/>
        <end position="1420"/>
    </location>
</feature>
<feature type="compositionally biased region" description="Low complexity" evidence="10">
    <location>
        <begin position="245"/>
        <end position="269"/>
    </location>
</feature>
<dbReference type="FunCoup" id="E3M814">
    <property type="interactions" value="1519"/>
</dbReference>
<dbReference type="SUPFAM" id="SSF50156">
    <property type="entry name" value="PDZ domain-like"/>
    <property type="match status" value="1"/>
</dbReference>
<feature type="compositionally biased region" description="Low complexity" evidence="10">
    <location>
        <begin position="202"/>
        <end position="213"/>
    </location>
</feature>
<feature type="region of interest" description="Disordered" evidence="10">
    <location>
        <begin position="563"/>
        <end position="595"/>
    </location>
</feature>
<dbReference type="InterPro" id="IPR023142">
    <property type="entry name" value="MAST_pre-PK_dom_sf"/>
</dbReference>
<dbReference type="InterPro" id="IPR050236">
    <property type="entry name" value="Ser_Thr_kinase_AGC"/>
</dbReference>
<feature type="compositionally biased region" description="Polar residues" evidence="10">
    <location>
        <begin position="279"/>
        <end position="292"/>
    </location>
</feature>
<evidence type="ECO:0000256" key="2">
    <source>
        <dbReference type="ARBA" id="ARBA00012513"/>
    </source>
</evidence>
<organism evidence="15">
    <name type="scientific">Caenorhabditis remanei</name>
    <name type="common">Caenorhabditis vulgaris</name>
    <dbReference type="NCBI Taxonomy" id="31234"/>
    <lineage>
        <taxon>Eukaryota</taxon>
        <taxon>Metazoa</taxon>
        <taxon>Ecdysozoa</taxon>
        <taxon>Nematoda</taxon>
        <taxon>Chromadorea</taxon>
        <taxon>Rhabditida</taxon>
        <taxon>Rhabditina</taxon>
        <taxon>Rhabditomorpha</taxon>
        <taxon>Rhabditoidea</taxon>
        <taxon>Rhabditidae</taxon>
        <taxon>Peloderinae</taxon>
        <taxon>Caenorhabditis</taxon>
    </lineage>
</organism>
<reference evidence="14" key="1">
    <citation type="submission" date="2007-07" db="EMBL/GenBank/DDBJ databases">
        <title>PCAP assembly of the Caenorhabditis remanei genome.</title>
        <authorList>
            <consortium name="The Caenorhabditis remanei Sequencing Consortium"/>
            <person name="Wilson R.K."/>
        </authorList>
    </citation>
    <scope>NUCLEOTIDE SEQUENCE [LARGE SCALE GENOMIC DNA]</scope>
    <source>
        <strain evidence="14">PB4641</strain>
    </source>
</reference>
<keyword evidence="3" id="KW-0723">Serine/threonine-protein kinase</keyword>
<feature type="region of interest" description="Disordered" evidence="10">
    <location>
        <begin position="118"/>
        <end position="213"/>
    </location>
</feature>
<comment type="catalytic activity">
    <reaction evidence="8">
        <text>L-threonyl-[protein] + ATP = O-phospho-L-threonyl-[protein] + ADP + H(+)</text>
        <dbReference type="Rhea" id="RHEA:46608"/>
        <dbReference type="Rhea" id="RHEA-COMP:11060"/>
        <dbReference type="Rhea" id="RHEA-COMP:11605"/>
        <dbReference type="ChEBI" id="CHEBI:15378"/>
        <dbReference type="ChEBI" id="CHEBI:30013"/>
        <dbReference type="ChEBI" id="CHEBI:30616"/>
        <dbReference type="ChEBI" id="CHEBI:61977"/>
        <dbReference type="ChEBI" id="CHEBI:456216"/>
        <dbReference type="EC" id="2.7.11.1"/>
    </reaction>
</comment>
<dbReference type="Pfam" id="PF00595">
    <property type="entry name" value="PDZ"/>
    <property type="match status" value="1"/>
</dbReference>
<evidence type="ECO:0000259" key="13">
    <source>
        <dbReference type="PROSITE" id="PS50106"/>
    </source>
</evidence>
<keyword evidence="5" id="KW-0547">Nucleotide-binding</keyword>
<keyword evidence="6" id="KW-0418">Kinase</keyword>
<dbReference type="InterPro" id="IPR036034">
    <property type="entry name" value="PDZ_sf"/>
</dbReference>
<evidence type="ECO:0000259" key="12">
    <source>
        <dbReference type="PROSITE" id="PS50011"/>
    </source>
</evidence>
<name>E3M814_CAERE</name>
<evidence type="ECO:0000256" key="11">
    <source>
        <dbReference type="SAM" id="Phobius"/>
    </source>
</evidence>
<dbReference type="SUPFAM" id="SSF56112">
    <property type="entry name" value="Protein kinase-like (PK-like)"/>
    <property type="match status" value="1"/>
</dbReference>
<feature type="compositionally biased region" description="Low complexity" evidence="10">
    <location>
        <begin position="1209"/>
        <end position="1227"/>
    </location>
</feature>
<keyword evidence="11" id="KW-1133">Transmembrane helix</keyword>
<dbReference type="Proteomes" id="UP000008281">
    <property type="component" value="Unassembled WGS sequence"/>
</dbReference>
<evidence type="ECO:0000256" key="1">
    <source>
        <dbReference type="ARBA" id="ARBA00001946"/>
    </source>
</evidence>
<dbReference type="GO" id="GO:0035556">
    <property type="term" value="P:intracellular signal transduction"/>
    <property type="evidence" value="ECO:0007669"/>
    <property type="project" value="TreeGrafter"/>
</dbReference>
<feature type="compositionally biased region" description="Polar residues" evidence="10">
    <location>
        <begin position="1430"/>
        <end position="1445"/>
    </location>
</feature>
<evidence type="ECO:0000313" key="14">
    <source>
        <dbReference type="EMBL" id="EFO93791.1"/>
    </source>
</evidence>
<evidence type="ECO:0000256" key="6">
    <source>
        <dbReference type="ARBA" id="ARBA00022777"/>
    </source>
</evidence>
<feature type="compositionally biased region" description="Low complexity" evidence="10">
    <location>
        <begin position="1476"/>
        <end position="1522"/>
    </location>
</feature>
<feature type="region of interest" description="Disordered" evidence="10">
    <location>
        <begin position="1007"/>
        <end position="1038"/>
    </location>
</feature>
<dbReference type="GO" id="GO:0000287">
    <property type="term" value="F:magnesium ion binding"/>
    <property type="evidence" value="ECO:0007669"/>
    <property type="project" value="InterPro"/>
</dbReference>
<dbReference type="PROSITE" id="PS50106">
    <property type="entry name" value="PDZ"/>
    <property type="match status" value="1"/>
</dbReference>
<dbReference type="FunFam" id="1.20.1480.20:FF:000001">
    <property type="entry name" value="microtubule-associated serine/threonine-protein kinase 4 isoform X1"/>
    <property type="match status" value="1"/>
</dbReference>
<gene>
    <name evidence="14" type="primary">Cre-kin-4</name>
    <name evidence="14" type="ORF">CRE_12817</name>
</gene>
<dbReference type="FunFam" id="3.30.200.20:FF:000012">
    <property type="entry name" value="microtubule-associated serine/threonine-protein kinase 2 isoform X1"/>
    <property type="match status" value="1"/>
</dbReference>
<dbReference type="CDD" id="cd06705">
    <property type="entry name" value="PDZ_MAST"/>
    <property type="match status" value="1"/>
</dbReference>
<dbReference type="PROSITE" id="PS50011">
    <property type="entry name" value="PROTEIN_KINASE_DOM"/>
    <property type="match status" value="1"/>
</dbReference>
<evidence type="ECO:0000313" key="15">
    <source>
        <dbReference type="Proteomes" id="UP000008281"/>
    </source>
</evidence>
<dbReference type="eggNOG" id="KOG0606">
    <property type="taxonomic scope" value="Eukaryota"/>
</dbReference>
<dbReference type="InterPro" id="IPR001478">
    <property type="entry name" value="PDZ"/>
</dbReference>
<dbReference type="OMA" id="PHNIPPG"/>
<feature type="compositionally biased region" description="Polar residues" evidence="10">
    <location>
        <begin position="92"/>
        <end position="104"/>
    </location>
</feature>
<dbReference type="FunFam" id="1.10.510.10:FF:000012">
    <property type="entry name" value="microtubule-associated serine/threonine-protein kinase 2 isoform X1"/>
    <property type="match status" value="1"/>
</dbReference>
<evidence type="ECO:0000256" key="8">
    <source>
        <dbReference type="ARBA" id="ARBA00047899"/>
    </source>
</evidence>
<feature type="transmembrane region" description="Helical" evidence="11">
    <location>
        <begin position="818"/>
        <end position="837"/>
    </location>
</feature>
<dbReference type="InterPro" id="IPR015022">
    <property type="entry name" value="MAST_pre-PK_dom"/>
</dbReference>
<keyword evidence="11" id="KW-0812">Transmembrane</keyword>
<dbReference type="InterPro" id="IPR000719">
    <property type="entry name" value="Prot_kinase_dom"/>
</dbReference>
<feature type="domain" description="PDZ" evidence="13">
    <location>
        <begin position="1255"/>
        <end position="1344"/>
    </location>
</feature>
<keyword evidence="11" id="KW-0472">Membrane</keyword>
<dbReference type="InParanoid" id="E3M814"/>
<dbReference type="Pfam" id="PF08926">
    <property type="entry name" value="DUF1908"/>
    <property type="match status" value="2"/>
</dbReference>
<proteinExistence type="predicted"/>
<evidence type="ECO:0000256" key="9">
    <source>
        <dbReference type="ARBA" id="ARBA00048679"/>
    </source>
</evidence>
<dbReference type="Gene3D" id="2.30.42.10">
    <property type="match status" value="1"/>
</dbReference>
<feature type="compositionally biased region" description="Polar residues" evidence="10">
    <location>
        <begin position="1578"/>
        <end position="1600"/>
    </location>
</feature>
<feature type="region of interest" description="Disordered" evidence="10">
    <location>
        <begin position="365"/>
        <end position="406"/>
    </location>
</feature>
<evidence type="ECO:0000256" key="4">
    <source>
        <dbReference type="ARBA" id="ARBA00022679"/>
    </source>
</evidence>
<dbReference type="GO" id="GO:0005524">
    <property type="term" value="F:ATP binding"/>
    <property type="evidence" value="ECO:0007669"/>
    <property type="project" value="UniProtKB-KW"/>
</dbReference>
<evidence type="ECO:0000256" key="7">
    <source>
        <dbReference type="ARBA" id="ARBA00022840"/>
    </source>
</evidence>
<feature type="region of interest" description="Disordered" evidence="10">
    <location>
        <begin position="1357"/>
        <end position="1655"/>
    </location>
</feature>
<feature type="compositionally biased region" description="Low complexity" evidence="10">
    <location>
        <begin position="125"/>
        <end position="163"/>
    </location>
</feature>
<feature type="compositionally biased region" description="Polar residues" evidence="10">
    <location>
        <begin position="1239"/>
        <end position="1253"/>
    </location>
</feature>
<dbReference type="InterPro" id="IPR011009">
    <property type="entry name" value="Kinase-like_dom_sf"/>
</dbReference>
<feature type="transmembrane region" description="Helical" evidence="11">
    <location>
        <begin position="735"/>
        <end position="758"/>
    </location>
</feature>
<protein>
    <recommendedName>
        <fullName evidence="2">non-specific serine/threonine protein kinase</fullName>
        <ecNumber evidence="2">2.7.11.1</ecNumber>
    </recommendedName>
</protein>
<dbReference type="Gene3D" id="1.10.510.10">
    <property type="entry name" value="Transferase(Phosphotransferase) domain 1"/>
    <property type="match status" value="1"/>
</dbReference>